<organism evidence="1">
    <name type="scientific">Loa loa</name>
    <name type="common">Eye worm</name>
    <name type="synonym">Filaria loa</name>
    <dbReference type="NCBI Taxonomy" id="7209"/>
    <lineage>
        <taxon>Eukaryota</taxon>
        <taxon>Metazoa</taxon>
        <taxon>Ecdysozoa</taxon>
        <taxon>Nematoda</taxon>
        <taxon>Chromadorea</taxon>
        <taxon>Rhabditida</taxon>
        <taxon>Spirurina</taxon>
        <taxon>Spiruromorpha</taxon>
        <taxon>Filarioidea</taxon>
        <taxon>Onchocercidae</taxon>
        <taxon>Loa</taxon>
    </lineage>
</organism>
<dbReference type="CTD" id="9940037"/>
<evidence type="ECO:0000313" key="1">
    <source>
        <dbReference type="EMBL" id="EFO25838.1"/>
    </source>
</evidence>
<dbReference type="GeneID" id="9940037"/>
<name>A0A1S0U652_LOALO</name>
<dbReference type="EMBL" id="JH712083">
    <property type="protein sequence ID" value="EFO25838.1"/>
    <property type="molecule type" value="Genomic_DNA"/>
</dbReference>
<dbReference type="AlphaFoldDB" id="A0A1S0U652"/>
<gene>
    <name evidence="1" type="ORF">LOAG_02651</name>
</gene>
<dbReference type="InParanoid" id="A0A1S0U652"/>
<proteinExistence type="predicted"/>
<protein>
    <submittedName>
        <fullName evidence="1">Uncharacterized protein</fullName>
    </submittedName>
</protein>
<reference evidence="1" key="1">
    <citation type="submission" date="2012-04" db="EMBL/GenBank/DDBJ databases">
        <title>The Genome Sequence of Loa loa.</title>
        <authorList>
            <consortium name="The Broad Institute Genome Sequencing Platform"/>
            <consortium name="Broad Institute Genome Sequencing Center for Infectious Disease"/>
            <person name="Nutman T.B."/>
            <person name="Fink D.L."/>
            <person name="Russ C."/>
            <person name="Young S."/>
            <person name="Zeng Q."/>
            <person name="Gargeya S."/>
            <person name="Alvarado L."/>
            <person name="Berlin A."/>
            <person name="Chapman S.B."/>
            <person name="Chen Z."/>
            <person name="Freedman E."/>
            <person name="Gellesch M."/>
            <person name="Goldberg J."/>
            <person name="Griggs A."/>
            <person name="Gujja S."/>
            <person name="Heilman E.R."/>
            <person name="Heiman D."/>
            <person name="Howarth C."/>
            <person name="Mehta T."/>
            <person name="Neiman D."/>
            <person name="Pearson M."/>
            <person name="Roberts A."/>
            <person name="Saif S."/>
            <person name="Shea T."/>
            <person name="Shenoy N."/>
            <person name="Sisk P."/>
            <person name="Stolte C."/>
            <person name="Sykes S."/>
            <person name="White J."/>
            <person name="Yandava C."/>
            <person name="Haas B."/>
            <person name="Henn M.R."/>
            <person name="Nusbaum C."/>
            <person name="Birren B."/>
        </authorList>
    </citation>
    <scope>NUCLEOTIDE SEQUENCE [LARGE SCALE GENOMIC DNA]</scope>
</reference>
<accession>A0A1S0U652</accession>
<dbReference type="RefSeq" id="XP_003138236.1">
    <property type="nucleotide sequence ID" value="XM_003138188.1"/>
</dbReference>
<sequence length="95" mass="10887">MVPRQTMSKRCTVCWKCGRFTVKVCHYKDMDAKSVYPSPMRVMRKGIKRLQAKLLTTAKLLTRPTNAEQVSGTSLGNVPSWPIQIIYRREGPKTM</sequence>
<dbReference type="KEGG" id="loa:LOAG_02651"/>